<dbReference type="Pfam" id="PF00254">
    <property type="entry name" value="FKBP_C"/>
    <property type="match status" value="1"/>
</dbReference>
<dbReference type="EMBL" id="JBAJEX010000015">
    <property type="protein sequence ID" value="MEO1767981.1"/>
    <property type="molecule type" value="Genomic_DNA"/>
</dbReference>
<dbReference type="EC" id="5.2.1.8" evidence="6"/>
<evidence type="ECO:0000313" key="8">
    <source>
        <dbReference type="EMBL" id="MEO1767981.1"/>
    </source>
</evidence>
<comment type="catalytic activity">
    <reaction evidence="1 5 6">
        <text>[protein]-peptidylproline (omega=180) = [protein]-peptidylproline (omega=0)</text>
        <dbReference type="Rhea" id="RHEA:16237"/>
        <dbReference type="Rhea" id="RHEA-COMP:10747"/>
        <dbReference type="Rhea" id="RHEA-COMP:10748"/>
        <dbReference type="ChEBI" id="CHEBI:83833"/>
        <dbReference type="ChEBI" id="CHEBI:83834"/>
        <dbReference type="EC" id="5.2.1.8"/>
    </reaction>
</comment>
<evidence type="ECO:0000256" key="3">
    <source>
        <dbReference type="ARBA" id="ARBA00023110"/>
    </source>
</evidence>
<comment type="similarity">
    <text evidence="2 6">Belongs to the FKBP-type PPIase family.</text>
</comment>
<keyword evidence="4 5" id="KW-0413">Isomerase</keyword>
<dbReference type="PROSITE" id="PS50059">
    <property type="entry name" value="FKBP_PPIASE"/>
    <property type="match status" value="1"/>
</dbReference>
<dbReference type="InterPro" id="IPR048261">
    <property type="entry name" value="SlpA/SlyD-like_ins_sf"/>
</dbReference>
<feature type="domain" description="PPIase FKBP-type" evidence="7">
    <location>
        <begin position="7"/>
        <end position="87"/>
    </location>
</feature>
<reference evidence="8 9" key="1">
    <citation type="submission" date="2024-02" db="EMBL/GenBank/DDBJ databases">
        <title>New thermophilic sulfur-oxidizing bacteria from a hot springs of the Uzon caldera (Kamchatka, Russia).</title>
        <authorList>
            <person name="Dukat A.M."/>
            <person name="Elcheninov A.G."/>
            <person name="Frolov E.N."/>
        </authorList>
    </citation>
    <scope>NUCLEOTIDE SEQUENCE [LARGE SCALE GENOMIC DNA]</scope>
    <source>
        <strain evidence="8 9">AK1</strain>
    </source>
</reference>
<evidence type="ECO:0000256" key="2">
    <source>
        <dbReference type="ARBA" id="ARBA00006577"/>
    </source>
</evidence>
<organism evidence="8 9">
    <name type="scientific">Thiobacter aerophilum</name>
    <dbReference type="NCBI Taxonomy" id="3121275"/>
    <lineage>
        <taxon>Bacteria</taxon>
        <taxon>Pseudomonadati</taxon>
        <taxon>Pseudomonadota</taxon>
        <taxon>Betaproteobacteria</taxon>
        <taxon>Burkholderiales</taxon>
        <taxon>Thiobacteraceae</taxon>
        <taxon>Thiobacter</taxon>
    </lineage>
</organism>
<dbReference type="InterPro" id="IPR001179">
    <property type="entry name" value="PPIase_FKBP_dom"/>
</dbReference>
<dbReference type="Gene3D" id="3.10.50.40">
    <property type="match status" value="1"/>
</dbReference>
<proteinExistence type="inferred from homology"/>
<sequence>MKRVGWGDTILLHYRLAAGVGEVVESTFEGEPAVLTLGTGELAENLERCLIGLQPGETHVFLLQPEQAFGACDPARVHRLPLAAFPPEMPVTPRALIEFALPNGSRLLGTVLERDAKTALVDFNHPLCGCPVQFEVQVLEIRAPANPEPAPR</sequence>
<accession>A0ABV0EHE2</accession>
<gene>
    <name evidence="8" type="ORF">V6E02_12255</name>
</gene>
<dbReference type="PANTHER" id="PTHR47861">
    <property type="entry name" value="FKBP-TYPE PEPTIDYL-PROLYL CIS-TRANS ISOMERASE SLYD"/>
    <property type="match status" value="1"/>
</dbReference>
<evidence type="ECO:0000256" key="6">
    <source>
        <dbReference type="RuleBase" id="RU003915"/>
    </source>
</evidence>
<evidence type="ECO:0000256" key="4">
    <source>
        <dbReference type="ARBA" id="ARBA00023235"/>
    </source>
</evidence>
<keyword evidence="3 5" id="KW-0697">Rotamase</keyword>
<evidence type="ECO:0000256" key="5">
    <source>
        <dbReference type="PROSITE-ProRule" id="PRU00277"/>
    </source>
</evidence>
<evidence type="ECO:0000259" key="7">
    <source>
        <dbReference type="PROSITE" id="PS50059"/>
    </source>
</evidence>
<comment type="caution">
    <text evidence="8">The sequence shown here is derived from an EMBL/GenBank/DDBJ whole genome shotgun (WGS) entry which is preliminary data.</text>
</comment>
<evidence type="ECO:0000313" key="9">
    <source>
        <dbReference type="Proteomes" id="UP001482231"/>
    </source>
</evidence>
<dbReference type="RefSeq" id="WP_347309093.1">
    <property type="nucleotide sequence ID" value="NZ_JBAJEX010000015.1"/>
</dbReference>
<protein>
    <recommendedName>
        <fullName evidence="6">Peptidyl-prolyl cis-trans isomerase</fullName>
        <ecNumber evidence="6">5.2.1.8</ecNumber>
    </recommendedName>
</protein>
<dbReference type="SUPFAM" id="SSF54534">
    <property type="entry name" value="FKBP-like"/>
    <property type="match status" value="1"/>
</dbReference>
<evidence type="ECO:0000256" key="1">
    <source>
        <dbReference type="ARBA" id="ARBA00000971"/>
    </source>
</evidence>
<dbReference type="InterPro" id="IPR046357">
    <property type="entry name" value="PPIase_dom_sf"/>
</dbReference>
<dbReference type="PANTHER" id="PTHR47861:SF4">
    <property type="entry name" value="FKBP-TYPE 16 KDA PEPTIDYL-PROLYL CIS-TRANS ISOMERASE"/>
    <property type="match status" value="1"/>
</dbReference>
<dbReference type="Proteomes" id="UP001482231">
    <property type="component" value="Unassembled WGS sequence"/>
</dbReference>
<name>A0ABV0EHE2_9BURK</name>
<dbReference type="Gene3D" id="2.40.10.330">
    <property type="match status" value="1"/>
</dbReference>
<dbReference type="GO" id="GO:0003755">
    <property type="term" value="F:peptidyl-prolyl cis-trans isomerase activity"/>
    <property type="evidence" value="ECO:0007669"/>
    <property type="project" value="UniProtKB-EC"/>
</dbReference>
<keyword evidence="9" id="KW-1185">Reference proteome</keyword>